<name>A0A1H9G4D2_9ACTN</name>
<reference evidence="2" key="1">
    <citation type="submission" date="2016-10" db="EMBL/GenBank/DDBJ databases">
        <authorList>
            <person name="Varghese N."/>
            <person name="Submissions S."/>
        </authorList>
    </citation>
    <scope>NUCLEOTIDE SEQUENCE [LARGE SCALE GENOMIC DNA]</scope>
    <source>
        <strain evidence="2">CGMCC 4.3519</strain>
    </source>
</reference>
<dbReference type="EMBL" id="FOET01000008">
    <property type="protein sequence ID" value="SEQ44967.1"/>
    <property type="molecule type" value="Genomic_DNA"/>
</dbReference>
<evidence type="ECO:0000313" key="2">
    <source>
        <dbReference type="Proteomes" id="UP000199055"/>
    </source>
</evidence>
<sequence length="72" mass="8017">MHPPHPEIRLRLARDHAAALRREADDRRLARSARRTAPPPRRVGAVRRRVGWALVEAGLRLALSGRSATTAP</sequence>
<dbReference type="RefSeq" id="WP_093660116.1">
    <property type="nucleotide sequence ID" value="NZ_FOET01000008.1"/>
</dbReference>
<organism evidence="1 2">
    <name type="scientific">Streptomyces radiopugnans</name>
    <dbReference type="NCBI Taxonomy" id="403935"/>
    <lineage>
        <taxon>Bacteria</taxon>
        <taxon>Bacillati</taxon>
        <taxon>Actinomycetota</taxon>
        <taxon>Actinomycetes</taxon>
        <taxon>Kitasatosporales</taxon>
        <taxon>Streptomycetaceae</taxon>
        <taxon>Streptomyces</taxon>
    </lineage>
</organism>
<gene>
    <name evidence="1" type="ORF">SAMN05216481_10888</name>
</gene>
<dbReference type="Proteomes" id="UP000199055">
    <property type="component" value="Unassembled WGS sequence"/>
</dbReference>
<keyword evidence="2" id="KW-1185">Reference proteome</keyword>
<evidence type="ECO:0000313" key="1">
    <source>
        <dbReference type="EMBL" id="SEQ44967.1"/>
    </source>
</evidence>
<protein>
    <submittedName>
        <fullName evidence="1">Uncharacterized protein</fullName>
    </submittedName>
</protein>
<dbReference type="AlphaFoldDB" id="A0A1H9G4D2"/>
<proteinExistence type="predicted"/>
<dbReference type="STRING" id="403935.SAMN05216481_10888"/>
<accession>A0A1H9G4D2</accession>